<dbReference type="InterPro" id="IPR013783">
    <property type="entry name" value="Ig-like_fold"/>
</dbReference>
<dbReference type="Pfam" id="PF18962">
    <property type="entry name" value="Por_Secre_tail"/>
    <property type="match status" value="1"/>
</dbReference>
<dbReference type="InterPro" id="IPR026444">
    <property type="entry name" value="Secre_tail"/>
</dbReference>
<evidence type="ECO:0000256" key="1">
    <source>
        <dbReference type="SAM" id="SignalP"/>
    </source>
</evidence>
<accession>A0A8J2UGH3</accession>
<organism evidence="3 4">
    <name type="scientific">Puia dinghuensis</name>
    <dbReference type="NCBI Taxonomy" id="1792502"/>
    <lineage>
        <taxon>Bacteria</taxon>
        <taxon>Pseudomonadati</taxon>
        <taxon>Bacteroidota</taxon>
        <taxon>Chitinophagia</taxon>
        <taxon>Chitinophagales</taxon>
        <taxon>Chitinophagaceae</taxon>
        <taxon>Puia</taxon>
    </lineage>
</organism>
<evidence type="ECO:0000313" key="3">
    <source>
        <dbReference type="EMBL" id="GGB14312.1"/>
    </source>
</evidence>
<evidence type="ECO:0000313" key="4">
    <source>
        <dbReference type="Proteomes" id="UP000607559"/>
    </source>
</evidence>
<evidence type="ECO:0000259" key="2">
    <source>
        <dbReference type="Pfam" id="PF18962"/>
    </source>
</evidence>
<dbReference type="Gene3D" id="2.60.40.10">
    <property type="entry name" value="Immunoglobulins"/>
    <property type="match status" value="1"/>
</dbReference>
<proteinExistence type="predicted"/>
<name>A0A8J2UGH3_9BACT</name>
<dbReference type="AlphaFoldDB" id="A0A8J2UGH3"/>
<dbReference type="NCBIfam" id="TIGR04183">
    <property type="entry name" value="Por_Secre_tail"/>
    <property type="match status" value="1"/>
</dbReference>
<feature type="chain" id="PRO_5035289768" description="Secretion system C-terminal sorting domain-containing protein" evidence="1">
    <location>
        <begin position="21"/>
        <end position="371"/>
    </location>
</feature>
<comment type="caution">
    <text evidence="3">The sequence shown here is derived from an EMBL/GenBank/DDBJ whole genome shotgun (WGS) entry which is preliminary data.</text>
</comment>
<dbReference type="Proteomes" id="UP000607559">
    <property type="component" value="Unassembled WGS sequence"/>
</dbReference>
<reference evidence="3" key="1">
    <citation type="journal article" date="2014" name="Int. J. Syst. Evol. Microbiol.">
        <title>Complete genome sequence of Corynebacterium casei LMG S-19264T (=DSM 44701T), isolated from a smear-ripened cheese.</title>
        <authorList>
            <consortium name="US DOE Joint Genome Institute (JGI-PGF)"/>
            <person name="Walter F."/>
            <person name="Albersmeier A."/>
            <person name="Kalinowski J."/>
            <person name="Ruckert C."/>
        </authorList>
    </citation>
    <scope>NUCLEOTIDE SEQUENCE</scope>
    <source>
        <strain evidence="3">CGMCC 1.15448</strain>
    </source>
</reference>
<dbReference type="RefSeq" id="WP_188935534.1">
    <property type="nucleotide sequence ID" value="NZ_BMJC01000004.1"/>
</dbReference>
<keyword evidence="1" id="KW-0732">Signal</keyword>
<protein>
    <recommendedName>
        <fullName evidence="2">Secretion system C-terminal sorting domain-containing protein</fullName>
    </recommendedName>
</protein>
<gene>
    <name evidence="3" type="ORF">GCM10011511_42640</name>
</gene>
<keyword evidence="4" id="KW-1185">Reference proteome</keyword>
<dbReference type="EMBL" id="BMJC01000004">
    <property type="protein sequence ID" value="GGB14312.1"/>
    <property type="molecule type" value="Genomic_DNA"/>
</dbReference>
<sequence>MKKIYTLICAVILFCLSSQAQYTGGTYTAVMAGAWHNNAPTPIWSGAEPPQLCNNCLVQLNAPSGSVITLNAQISFTGGSNLVIAPGVTLQINNSGATNSFTGAYDIFLTNQLNNFINFGQGAVLNAANAGPYDGVLTSFENSPTDFTLTKAFGIAPLVFDNNTVITQGNGAAFGTTFSGPGSLSGFGSLPIILASFTATLNDGSVDLAWQTSLEENSDHIAIESSADAGSHWRTIGTVTAQGTSHTPTNYTFTDTKPAPGTDEYRLKMVDKDGKFTYSPVRTVRLLVGAARVFPNPAQNYVNVTLAGSATETLVVRLFNQTGQLLQERSVVNGGGTTVALSVSGYPQGNYLIEVTSADGSKQASKLLISK</sequence>
<feature type="signal peptide" evidence="1">
    <location>
        <begin position="1"/>
        <end position="20"/>
    </location>
</feature>
<feature type="domain" description="Secretion system C-terminal sorting" evidence="2">
    <location>
        <begin position="293"/>
        <end position="369"/>
    </location>
</feature>
<reference evidence="3" key="2">
    <citation type="submission" date="2020-09" db="EMBL/GenBank/DDBJ databases">
        <authorList>
            <person name="Sun Q."/>
            <person name="Zhou Y."/>
        </authorList>
    </citation>
    <scope>NUCLEOTIDE SEQUENCE</scope>
    <source>
        <strain evidence="3">CGMCC 1.15448</strain>
    </source>
</reference>